<protein>
    <submittedName>
        <fullName evidence="2">ATP synthase protein I2</fullName>
    </submittedName>
</protein>
<evidence type="ECO:0000256" key="1">
    <source>
        <dbReference type="SAM" id="Phobius"/>
    </source>
</evidence>
<proteinExistence type="predicted"/>
<reference evidence="2 3" key="1">
    <citation type="submission" date="2016-09" db="EMBL/GenBank/DDBJ databases">
        <title>Complete genome of Desulfosporosinus sp. OL.</title>
        <authorList>
            <person name="Mardanov A."/>
            <person name="Beletsky A."/>
            <person name="Panova A."/>
            <person name="Karnachuk O."/>
            <person name="Ravin N."/>
        </authorList>
    </citation>
    <scope>NUCLEOTIDE SEQUENCE [LARGE SCALE GENOMIC DNA]</scope>
    <source>
        <strain evidence="2 3">OL</strain>
    </source>
</reference>
<dbReference type="EMBL" id="MLBF01000001">
    <property type="protein sequence ID" value="OLN33942.1"/>
    <property type="molecule type" value="Genomic_DNA"/>
</dbReference>
<dbReference type="AlphaFoldDB" id="A0A1Q8R2W6"/>
<accession>A0A1Q8R2W6</accession>
<keyword evidence="1" id="KW-0812">Transmembrane</keyword>
<keyword evidence="1" id="KW-0472">Membrane</keyword>
<comment type="caution">
    <text evidence="2">The sequence shown here is derived from an EMBL/GenBank/DDBJ whole genome shotgun (WGS) entry which is preliminary data.</text>
</comment>
<evidence type="ECO:0000313" key="2">
    <source>
        <dbReference type="EMBL" id="OLN33942.1"/>
    </source>
</evidence>
<dbReference type="Proteomes" id="UP000186102">
    <property type="component" value="Unassembled WGS sequence"/>
</dbReference>
<organism evidence="2 3">
    <name type="scientific">Desulfosporosinus metallidurans</name>
    <dbReference type="NCBI Taxonomy" id="1888891"/>
    <lineage>
        <taxon>Bacteria</taxon>
        <taxon>Bacillati</taxon>
        <taxon>Bacillota</taxon>
        <taxon>Clostridia</taxon>
        <taxon>Eubacteriales</taxon>
        <taxon>Desulfitobacteriaceae</taxon>
        <taxon>Desulfosporosinus</taxon>
    </lineage>
</organism>
<name>A0A1Q8R2W6_9FIRM</name>
<keyword evidence="1" id="KW-1133">Transmembrane helix</keyword>
<feature type="transmembrane region" description="Helical" evidence="1">
    <location>
        <begin position="51"/>
        <end position="68"/>
    </location>
</feature>
<evidence type="ECO:0000313" key="3">
    <source>
        <dbReference type="Proteomes" id="UP000186102"/>
    </source>
</evidence>
<dbReference type="STRING" id="1888891.DSOL_0120"/>
<sequence>MLIVIAITGQPTFMGSLVGYWVGFGYTIWFRRDVLRSSELDTRSALGQMRRSLLARLGMITLVVVAVARFQASWLYSLALGIAFGVIASFITVAIHQNSAERGDKKSA</sequence>
<keyword evidence="3" id="KW-1185">Reference proteome</keyword>
<feature type="transmembrane region" description="Helical" evidence="1">
    <location>
        <begin position="12"/>
        <end position="30"/>
    </location>
</feature>
<gene>
    <name evidence="2" type="ORF">DSOL_0120</name>
</gene>
<feature type="transmembrane region" description="Helical" evidence="1">
    <location>
        <begin position="74"/>
        <end position="95"/>
    </location>
</feature>